<proteinExistence type="predicted"/>
<comment type="caution">
    <text evidence="2">The sequence shown here is derived from an EMBL/GenBank/DDBJ whole genome shotgun (WGS) entry which is preliminary data.</text>
</comment>
<protein>
    <submittedName>
        <fullName evidence="2">Uncharacterized protein</fullName>
    </submittedName>
</protein>
<evidence type="ECO:0000313" key="1">
    <source>
        <dbReference type="EMBL" id="KAI3927468.1"/>
    </source>
</evidence>
<dbReference type="EMBL" id="JAJJMB010007726">
    <property type="protein sequence ID" value="KAI3927468.1"/>
    <property type="molecule type" value="Genomic_DNA"/>
</dbReference>
<evidence type="ECO:0000313" key="3">
    <source>
        <dbReference type="Proteomes" id="UP001202328"/>
    </source>
</evidence>
<evidence type="ECO:0000313" key="2">
    <source>
        <dbReference type="EMBL" id="KAI3941090.1"/>
    </source>
</evidence>
<reference evidence="2" key="1">
    <citation type="submission" date="2022-04" db="EMBL/GenBank/DDBJ databases">
        <title>A functionally conserved STORR gene fusion in Papaver species that diverged 16.8 million years ago.</title>
        <authorList>
            <person name="Catania T."/>
        </authorList>
    </citation>
    <scope>NUCLEOTIDE SEQUENCE</scope>
    <source>
        <strain evidence="2">S-188037</strain>
    </source>
</reference>
<feature type="non-terminal residue" evidence="2">
    <location>
        <position position="1"/>
    </location>
</feature>
<dbReference type="AlphaFoldDB" id="A0AAD4T756"/>
<dbReference type="EMBL" id="JAJJMB010004970">
    <property type="protein sequence ID" value="KAI3941090.1"/>
    <property type="molecule type" value="Genomic_DNA"/>
</dbReference>
<sequence length="53" mass="6170">MASQVTCKIQKGGSPMYQVDYIVEVSHCLYQNRSKRQGISELNTIRLFLFTRM</sequence>
<name>A0AAD4T756_9MAGN</name>
<gene>
    <name evidence="1" type="ORF">MKW98_009182</name>
    <name evidence="2" type="ORF">MKW98_030896</name>
</gene>
<keyword evidence="3" id="KW-1185">Reference proteome</keyword>
<accession>A0AAD4T756</accession>
<organism evidence="2 3">
    <name type="scientific">Papaver atlanticum</name>
    <dbReference type="NCBI Taxonomy" id="357466"/>
    <lineage>
        <taxon>Eukaryota</taxon>
        <taxon>Viridiplantae</taxon>
        <taxon>Streptophyta</taxon>
        <taxon>Embryophyta</taxon>
        <taxon>Tracheophyta</taxon>
        <taxon>Spermatophyta</taxon>
        <taxon>Magnoliopsida</taxon>
        <taxon>Ranunculales</taxon>
        <taxon>Papaveraceae</taxon>
        <taxon>Papaveroideae</taxon>
        <taxon>Papaver</taxon>
    </lineage>
</organism>
<dbReference type="Proteomes" id="UP001202328">
    <property type="component" value="Unassembled WGS sequence"/>
</dbReference>